<dbReference type="PANTHER" id="PTHR43591:SF24">
    <property type="entry name" value="2-METHOXY-6-POLYPRENYL-1,4-BENZOQUINOL METHYLASE, MITOCHONDRIAL"/>
    <property type="match status" value="1"/>
</dbReference>
<name>A0A378X5Q5_9NOCA</name>
<keyword evidence="2" id="KW-0489">Methyltransferase</keyword>
<dbReference type="GO" id="GO:0043770">
    <property type="term" value="F:demethylmenaquinone methyltransferase activity"/>
    <property type="evidence" value="ECO:0007669"/>
    <property type="project" value="UniProtKB-EC"/>
</dbReference>
<dbReference type="EC" id="2.1.1.163" evidence="2"/>
<evidence type="ECO:0000313" key="2">
    <source>
        <dbReference type="EMBL" id="SUA48337.1"/>
    </source>
</evidence>
<dbReference type="SUPFAM" id="SSF53335">
    <property type="entry name" value="S-adenosyl-L-methionine-dependent methyltransferases"/>
    <property type="match status" value="1"/>
</dbReference>
<dbReference type="Gene3D" id="3.40.50.150">
    <property type="entry name" value="Vaccinia Virus protein VP39"/>
    <property type="match status" value="1"/>
</dbReference>
<evidence type="ECO:0000313" key="3">
    <source>
        <dbReference type="Proteomes" id="UP000255082"/>
    </source>
</evidence>
<dbReference type="InterPro" id="IPR041698">
    <property type="entry name" value="Methyltransf_25"/>
</dbReference>
<dbReference type="OrthoDB" id="3763870at2"/>
<organism evidence="2 3">
    <name type="scientific">Nocardia africana</name>
    <dbReference type="NCBI Taxonomy" id="134964"/>
    <lineage>
        <taxon>Bacteria</taxon>
        <taxon>Bacillati</taxon>
        <taxon>Actinomycetota</taxon>
        <taxon>Actinomycetes</taxon>
        <taxon>Mycobacteriales</taxon>
        <taxon>Nocardiaceae</taxon>
        <taxon>Nocardia</taxon>
    </lineage>
</organism>
<dbReference type="RefSeq" id="WP_128145605.1">
    <property type="nucleotide sequence ID" value="NZ_UGRU01000001.1"/>
</dbReference>
<feature type="domain" description="Methyltransferase" evidence="1">
    <location>
        <begin position="53"/>
        <end position="145"/>
    </location>
</feature>
<dbReference type="Proteomes" id="UP000255082">
    <property type="component" value="Unassembled WGS sequence"/>
</dbReference>
<proteinExistence type="predicted"/>
<dbReference type="Pfam" id="PF13649">
    <property type="entry name" value="Methyltransf_25"/>
    <property type="match status" value="1"/>
</dbReference>
<gene>
    <name evidence="2" type="primary">ubiE_9</name>
    <name evidence="2" type="ORF">NCTC13184_06886</name>
</gene>
<dbReference type="PANTHER" id="PTHR43591">
    <property type="entry name" value="METHYLTRANSFERASE"/>
    <property type="match status" value="1"/>
</dbReference>
<accession>A0A378X5Q5</accession>
<protein>
    <submittedName>
        <fullName evidence="2">Demethylmenaquinone methyltransferase</fullName>
        <ecNumber evidence="2">2.1.1.163</ecNumber>
    </submittedName>
</protein>
<keyword evidence="2" id="KW-0808">Transferase</keyword>
<dbReference type="InterPro" id="IPR029063">
    <property type="entry name" value="SAM-dependent_MTases_sf"/>
</dbReference>
<dbReference type="GO" id="GO:0032259">
    <property type="term" value="P:methylation"/>
    <property type="evidence" value="ECO:0007669"/>
    <property type="project" value="UniProtKB-KW"/>
</dbReference>
<reference evidence="2 3" key="1">
    <citation type="submission" date="2018-06" db="EMBL/GenBank/DDBJ databases">
        <authorList>
            <consortium name="Pathogen Informatics"/>
            <person name="Doyle S."/>
        </authorList>
    </citation>
    <scope>NUCLEOTIDE SEQUENCE [LARGE SCALE GENOMIC DNA]</scope>
    <source>
        <strain evidence="2 3">NCTC13184</strain>
    </source>
</reference>
<evidence type="ECO:0000259" key="1">
    <source>
        <dbReference type="Pfam" id="PF13649"/>
    </source>
</evidence>
<dbReference type="EMBL" id="UGRU01000001">
    <property type="protein sequence ID" value="SUA48337.1"/>
    <property type="molecule type" value="Genomic_DNA"/>
</dbReference>
<dbReference type="AlphaFoldDB" id="A0A378X5Q5"/>
<dbReference type="CDD" id="cd02440">
    <property type="entry name" value="AdoMet_MTases"/>
    <property type="match status" value="1"/>
</dbReference>
<sequence>MNLARRTMNNPVFALLYERAWRPTSFLLATGRTMHADRRDAVRTLRLGAGDRVLDIACGPGNFTHYLSEHIGTGYAVGIDFSVPMLRQAVADNSGPRAGYVRGDARRLPFPDNSFDAVCCFGALYLIPDPLTAAAEMIRVLAPGGRIAISTSHRPQGWAGRVSTAVGGAGGLRVFELDTFPKLFAEYGLVDIEQEVHGLLQYVSARAAQAADTGGTSKRVAPQ</sequence>